<dbReference type="eggNOG" id="COG0783">
    <property type="taxonomic scope" value="Bacteria"/>
</dbReference>
<dbReference type="CDD" id="cd01043">
    <property type="entry name" value="DPS"/>
    <property type="match status" value="1"/>
</dbReference>
<dbReference type="PIRSF" id="PIRSF005900">
    <property type="entry name" value="Dps"/>
    <property type="match status" value="1"/>
</dbReference>
<protein>
    <submittedName>
        <fullName evidence="4">DNA protection during starvation protein 1</fullName>
    </submittedName>
</protein>
<name>S0JTS8_9ENTE</name>
<reference evidence="4 5" key="1">
    <citation type="submission" date="2013-03" db="EMBL/GenBank/DDBJ databases">
        <title>The Genome Sequence of Enterococcus saccharolyticus ATCC_43076 (Illumina only assembly).</title>
        <authorList>
            <consortium name="The Broad Institute Genomics Platform"/>
            <consortium name="The Broad Institute Genome Sequencing Center for Infectious Disease"/>
            <person name="Earl A."/>
            <person name="Russ C."/>
            <person name="Gilmore M."/>
            <person name="Surin D."/>
            <person name="Walker B."/>
            <person name="Young S."/>
            <person name="Zeng Q."/>
            <person name="Gargeya S."/>
            <person name="Fitzgerald M."/>
            <person name="Haas B."/>
            <person name="Abouelleil A."/>
            <person name="Allen A.W."/>
            <person name="Alvarado L."/>
            <person name="Arachchi H.M."/>
            <person name="Berlin A.M."/>
            <person name="Chapman S.B."/>
            <person name="Gainer-Dewar J."/>
            <person name="Goldberg J."/>
            <person name="Griggs A."/>
            <person name="Gujja S."/>
            <person name="Hansen M."/>
            <person name="Howarth C."/>
            <person name="Imamovic A."/>
            <person name="Ireland A."/>
            <person name="Larimer J."/>
            <person name="McCowan C."/>
            <person name="Murphy C."/>
            <person name="Pearson M."/>
            <person name="Poon T.W."/>
            <person name="Priest M."/>
            <person name="Roberts A."/>
            <person name="Saif S."/>
            <person name="Shea T."/>
            <person name="Sisk P."/>
            <person name="Sykes S."/>
            <person name="Wortman J."/>
            <person name="Nusbaum C."/>
            <person name="Birren B."/>
        </authorList>
    </citation>
    <scope>NUCLEOTIDE SEQUENCE [LARGE SCALE GENOMIC DNA]</scope>
    <source>
        <strain evidence="4 5">ATCC 43076</strain>
    </source>
</reference>
<evidence type="ECO:0000313" key="5">
    <source>
        <dbReference type="Proteomes" id="UP000014136"/>
    </source>
</evidence>
<organism evidence="4 5">
    <name type="scientific">Enterococcus saccharolyticus subsp. saccharolyticus ATCC 43076</name>
    <dbReference type="NCBI Taxonomy" id="1139996"/>
    <lineage>
        <taxon>Bacteria</taxon>
        <taxon>Bacillati</taxon>
        <taxon>Bacillota</taxon>
        <taxon>Bacilli</taxon>
        <taxon>Lactobacillales</taxon>
        <taxon>Enterococcaceae</taxon>
        <taxon>Enterococcus</taxon>
    </lineage>
</organism>
<proteinExistence type="inferred from homology"/>
<dbReference type="PROSITE" id="PS00818">
    <property type="entry name" value="DPS_1"/>
    <property type="match status" value="1"/>
</dbReference>
<dbReference type="SUPFAM" id="SSF47240">
    <property type="entry name" value="Ferritin-like"/>
    <property type="match status" value="1"/>
</dbReference>
<dbReference type="InterPro" id="IPR009078">
    <property type="entry name" value="Ferritin-like_SF"/>
</dbReference>
<comment type="caution">
    <text evidence="4">The sequence shown here is derived from an EMBL/GenBank/DDBJ whole genome shotgun (WGS) entry which is preliminary data.</text>
</comment>
<evidence type="ECO:0000256" key="2">
    <source>
        <dbReference type="RuleBase" id="RU003875"/>
    </source>
</evidence>
<dbReference type="PATRIC" id="fig|1139996.3.peg.9"/>
<dbReference type="HOGENOM" id="CLU_098183_4_0_9"/>
<dbReference type="PANTHER" id="PTHR42932">
    <property type="entry name" value="GENERAL STRESS PROTEIN 20U"/>
    <property type="match status" value="1"/>
</dbReference>
<dbReference type="GO" id="GO:0008199">
    <property type="term" value="F:ferric iron binding"/>
    <property type="evidence" value="ECO:0007669"/>
    <property type="project" value="InterPro"/>
</dbReference>
<evidence type="ECO:0000313" key="4">
    <source>
        <dbReference type="EMBL" id="EOT30316.1"/>
    </source>
</evidence>
<dbReference type="InterPro" id="IPR023188">
    <property type="entry name" value="DPS_DNA-bd_CS"/>
</dbReference>
<dbReference type="InterPro" id="IPR012347">
    <property type="entry name" value="Ferritin-like"/>
</dbReference>
<dbReference type="PRINTS" id="PR01346">
    <property type="entry name" value="HELNAPAPROT"/>
</dbReference>
<accession>S0JTS8</accession>
<evidence type="ECO:0000259" key="3">
    <source>
        <dbReference type="Pfam" id="PF00210"/>
    </source>
</evidence>
<evidence type="ECO:0000256" key="1">
    <source>
        <dbReference type="ARBA" id="ARBA00009497"/>
    </source>
</evidence>
<dbReference type="STRING" id="41997.RV16_GL001396"/>
<sequence length="182" mass="21182">MYILGNPYYAKYVENFKEESDMRYEKTKEILNQLVADLSQFSVVIHQTHWYMRGPEFLTLHPLMDEFMDEINDQLDVISERLITLDGAPYSTLQEFADNTGIKDEIGTYDRTIPERMEKLVEGYRYLSDLYKEGIEVAGEEGDDSTQDIFTGFNTDVEKKIWMIQAKLGFAPNIDPAHEKVN</sequence>
<dbReference type="InterPro" id="IPR002177">
    <property type="entry name" value="DPS_DNA-bd"/>
</dbReference>
<dbReference type="InterPro" id="IPR008331">
    <property type="entry name" value="Ferritin_DPS_dom"/>
</dbReference>
<dbReference type="Proteomes" id="UP000014136">
    <property type="component" value="Unassembled WGS sequence"/>
</dbReference>
<gene>
    <name evidence="4" type="ORF">OMQ_00019</name>
</gene>
<dbReference type="AlphaFoldDB" id="S0JTS8"/>
<comment type="similarity">
    <text evidence="1 2">Belongs to the Dps family.</text>
</comment>
<dbReference type="GO" id="GO:0016722">
    <property type="term" value="F:oxidoreductase activity, acting on metal ions"/>
    <property type="evidence" value="ECO:0007669"/>
    <property type="project" value="InterPro"/>
</dbReference>
<dbReference type="PANTHER" id="PTHR42932:SF1">
    <property type="entry name" value="GENERAL STRESS PROTEIN 20U"/>
    <property type="match status" value="1"/>
</dbReference>
<dbReference type="EMBL" id="AHYT01000001">
    <property type="protein sequence ID" value="EOT30316.1"/>
    <property type="molecule type" value="Genomic_DNA"/>
</dbReference>
<keyword evidence="5" id="KW-1185">Reference proteome</keyword>
<dbReference type="Pfam" id="PF00210">
    <property type="entry name" value="Ferritin"/>
    <property type="match status" value="1"/>
</dbReference>
<dbReference type="Gene3D" id="1.20.1260.10">
    <property type="match status" value="1"/>
</dbReference>
<feature type="domain" description="Ferritin/DPS" evidence="3">
    <location>
        <begin position="29"/>
        <end position="168"/>
    </location>
</feature>